<gene>
    <name evidence="2" type="ORF">AVO44_19625</name>
</gene>
<dbReference type="SMART" id="SM00044">
    <property type="entry name" value="CYCc"/>
    <property type="match status" value="1"/>
</dbReference>
<dbReference type="SMART" id="SM00065">
    <property type="entry name" value="GAF"/>
    <property type="match status" value="2"/>
</dbReference>
<dbReference type="GO" id="GO:0004016">
    <property type="term" value="F:adenylate cyclase activity"/>
    <property type="evidence" value="ECO:0007669"/>
    <property type="project" value="UniProtKB-ARBA"/>
</dbReference>
<dbReference type="CDD" id="cd07302">
    <property type="entry name" value="CHD"/>
    <property type="match status" value="1"/>
</dbReference>
<dbReference type="Gene3D" id="3.30.70.1230">
    <property type="entry name" value="Nucleotide cyclase"/>
    <property type="match status" value="1"/>
</dbReference>
<evidence type="ECO:0000259" key="1">
    <source>
        <dbReference type="PROSITE" id="PS50125"/>
    </source>
</evidence>
<keyword evidence="3" id="KW-1185">Reference proteome</keyword>
<protein>
    <recommendedName>
        <fullName evidence="1">Guanylate cyclase domain-containing protein</fullName>
    </recommendedName>
</protein>
<dbReference type="GO" id="GO:0006171">
    <property type="term" value="P:cAMP biosynthetic process"/>
    <property type="evidence" value="ECO:0007669"/>
    <property type="project" value="TreeGrafter"/>
</dbReference>
<comment type="caution">
    <text evidence="2">The sequence shown here is derived from an EMBL/GenBank/DDBJ whole genome shotgun (WGS) entry which is preliminary data.</text>
</comment>
<dbReference type="PANTHER" id="PTHR43081">
    <property type="entry name" value="ADENYLATE CYCLASE, TERMINAL-DIFFERENTIATION SPECIFIC-RELATED"/>
    <property type="match status" value="1"/>
</dbReference>
<evidence type="ECO:0000313" key="3">
    <source>
        <dbReference type="Proteomes" id="UP000053690"/>
    </source>
</evidence>
<feature type="domain" description="Guanylate cyclase" evidence="1">
    <location>
        <begin position="421"/>
        <end position="552"/>
    </location>
</feature>
<dbReference type="InterPro" id="IPR029016">
    <property type="entry name" value="GAF-like_dom_sf"/>
</dbReference>
<dbReference type="RefSeq" id="WP_068340921.1">
    <property type="nucleotide sequence ID" value="NZ_LQBP01000015.1"/>
</dbReference>
<reference evidence="3" key="1">
    <citation type="submission" date="2015-12" db="EMBL/GenBank/DDBJ databases">
        <authorList>
            <person name="Zhang G."/>
            <person name="Stingl U."/>
        </authorList>
    </citation>
    <scope>NUCLEOTIDE SEQUENCE [LARGE SCALE GENOMIC DNA]</scope>
    <source>
        <strain evidence="3">ZGT108</strain>
    </source>
</reference>
<dbReference type="Pfam" id="PF00211">
    <property type="entry name" value="Guanylate_cyc"/>
    <property type="match status" value="1"/>
</dbReference>
<dbReference type="AlphaFoldDB" id="A0A0X3TLS3"/>
<organism evidence="2 3">
    <name type="scientific">Ruegeria profundi</name>
    <dbReference type="NCBI Taxonomy" id="1685378"/>
    <lineage>
        <taxon>Bacteria</taxon>
        <taxon>Pseudomonadati</taxon>
        <taxon>Pseudomonadota</taxon>
        <taxon>Alphaproteobacteria</taxon>
        <taxon>Rhodobacterales</taxon>
        <taxon>Roseobacteraceae</taxon>
        <taxon>Ruegeria</taxon>
    </lineage>
</organism>
<dbReference type="GO" id="GO:0035556">
    <property type="term" value="P:intracellular signal transduction"/>
    <property type="evidence" value="ECO:0007669"/>
    <property type="project" value="InterPro"/>
</dbReference>
<evidence type="ECO:0000313" key="2">
    <source>
        <dbReference type="EMBL" id="KUJ76663.1"/>
    </source>
</evidence>
<dbReference type="STRING" id="1685378.AVO44_19625"/>
<dbReference type="InterPro" id="IPR001054">
    <property type="entry name" value="A/G_cyclase"/>
</dbReference>
<name>A0A0X3TLS3_9RHOB</name>
<dbReference type="InterPro" id="IPR050697">
    <property type="entry name" value="Adenylyl/Guanylyl_Cyclase_3/4"/>
</dbReference>
<dbReference type="Gene3D" id="3.30.450.40">
    <property type="match status" value="2"/>
</dbReference>
<sequence length="599" mass="65942">MTADLENVRAEVAILRERETAIRDILHLISASRTDPTPVFETIIKNAAGLANAPSANLVVLNDDRSYWTLEAHYGEGLRHLSVGQTTRFSDSNLVPAQSMRAASVVEVEDLVDTELYRQGDPGRVAMVEMEGMRTIVGVPLILNGKAIGCITLFRREVNAFTTDEIELVETFAAQAVIAIENVRQFREIQSRLEREAATGEVLSVISQSRSDAQPVFSAILENAARLCSAPHAILLLRDQNDEHLVVAANNAAQSAFIDHLRKTPHRLDNEASYAVRAVKEKRVLHIPDLREAKSLSEHVPQIKVALDLEGMRTVLQVPLHQENKAIGVIALYKLEVAPFTDDQIKLVETFAAQAVIAIENTNQFRNLEALNAELGERVDQQVEEIERMGRLKRFLPSAVADAVVTSGDESLLTSHRALVATLFCDLRGFTAFCESAEPEETIDVLQTYHQEMSMLIDEYGGGVDQRAGDGIMVIFNDPITVDDPAGDAVRLAVAMRRKMRRLCADWKKLGHRLGFGIGISYGYATVGIVGSEGRFDYTASGTSINTAARLCDMADNDEILVSPRTWAAIEGEFEAESRGEAKIKGIREPVEIYAVVAE</sequence>
<accession>A0A0X3TLS3</accession>
<dbReference type="PROSITE" id="PS50125">
    <property type="entry name" value="GUANYLATE_CYCLASE_2"/>
    <property type="match status" value="1"/>
</dbReference>
<dbReference type="OrthoDB" id="9801651at2"/>
<dbReference type="Pfam" id="PF13185">
    <property type="entry name" value="GAF_2"/>
    <property type="match status" value="2"/>
</dbReference>
<dbReference type="EMBL" id="LQBP01000015">
    <property type="protein sequence ID" value="KUJ76663.1"/>
    <property type="molecule type" value="Genomic_DNA"/>
</dbReference>
<dbReference type="InterPro" id="IPR029787">
    <property type="entry name" value="Nucleotide_cyclase"/>
</dbReference>
<dbReference type="PANTHER" id="PTHR43081:SF20">
    <property type="entry name" value="TWO-COMPONENT RESPONSE REGULATOR"/>
    <property type="match status" value="1"/>
</dbReference>
<proteinExistence type="predicted"/>
<dbReference type="InterPro" id="IPR003018">
    <property type="entry name" value="GAF"/>
</dbReference>
<dbReference type="SUPFAM" id="SSF55073">
    <property type="entry name" value="Nucleotide cyclase"/>
    <property type="match status" value="1"/>
</dbReference>
<dbReference type="SUPFAM" id="SSF55781">
    <property type="entry name" value="GAF domain-like"/>
    <property type="match status" value="2"/>
</dbReference>
<dbReference type="Proteomes" id="UP000053690">
    <property type="component" value="Unassembled WGS sequence"/>
</dbReference>